<dbReference type="Proteomes" id="UP000320762">
    <property type="component" value="Unassembled WGS sequence"/>
</dbReference>
<evidence type="ECO:0000313" key="2">
    <source>
        <dbReference type="Proteomes" id="UP000320762"/>
    </source>
</evidence>
<proteinExistence type="predicted"/>
<evidence type="ECO:0000313" key="1">
    <source>
        <dbReference type="EMBL" id="TRM64200.1"/>
    </source>
</evidence>
<gene>
    <name evidence="1" type="ORF">BD626DRAFT_619232</name>
</gene>
<dbReference type="AlphaFoldDB" id="A0A550CHD2"/>
<dbReference type="OrthoDB" id="3246270at2759"/>
<name>A0A550CHD2_9AGAR</name>
<sequence length="205" mass="23035">MRDLLPLDLPNIPFRLLSFGYDSTSDDVQPMEVVVRDFLCKLTELRRETQGRGILLKSALALSADCHDALSTAPASALFFGVPTNYVRDYERVCSDIADESTMSPLMCILRQDLMFLGATNVKFDEVGLASRYHCQYFTESTGLEDVRPLEEGELARLPNQERIRLSKGHGPMIRYASREEPDYQRVAACAKAAIERLLRSSPPT</sequence>
<organism evidence="1 2">
    <name type="scientific">Schizophyllum amplum</name>
    <dbReference type="NCBI Taxonomy" id="97359"/>
    <lineage>
        <taxon>Eukaryota</taxon>
        <taxon>Fungi</taxon>
        <taxon>Dikarya</taxon>
        <taxon>Basidiomycota</taxon>
        <taxon>Agaricomycotina</taxon>
        <taxon>Agaricomycetes</taxon>
        <taxon>Agaricomycetidae</taxon>
        <taxon>Agaricales</taxon>
        <taxon>Schizophyllaceae</taxon>
        <taxon>Schizophyllum</taxon>
    </lineage>
</organism>
<comment type="caution">
    <text evidence="1">The sequence shown here is derived from an EMBL/GenBank/DDBJ whole genome shotgun (WGS) entry which is preliminary data.</text>
</comment>
<protein>
    <submittedName>
        <fullName evidence="1">Uncharacterized protein</fullName>
    </submittedName>
</protein>
<accession>A0A550CHD2</accession>
<reference evidence="1 2" key="1">
    <citation type="journal article" date="2019" name="New Phytol.">
        <title>Comparative genomics reveals unique wood-decay strategies and fruiting body development in the Schizophyllaceae.</title>
        <authorList>
            <person name="Almasi E."/>
            <person name="Sahu N."/>
            <person name="Krizsan K."/>
            <person name="Balint B."/>
            <person name="Kovacs G.M."/>
            <person name="Kiss B."/>
            <person name="Cseklye J."/>
            <person name="Drula E."/>
            <person name="Henrissat B."/>
            <person name="Nagy I."/>
            <person name="Chovatia M."/>
            <person name="Adam C."/>
            <person name="LaButti K."/>
            <person name="Lipzen A."/>
            <person name="Riley R."/>
            <person name="Grigoriev I.V."/>
            <person name="Nagy L.G."/>
        </authorList>
    </citation>
    <scope>NUCLEOTIDE SEQUENCE [LARGE SCALE GENOMIC DNA]</scope>
    <source>
        <strain evidence="1 2">NL-1724</strain>
    </source>
</reference>
<keyword evidence="2" id="KW-1185">Reference proteome</keyword>
<dbReference type="EMBL" id="VDMD01000007">
    <property type="protein sequence ID" value="TRM64200.1"/>
    <property type="molecule type" value="Genomic_DNA"/>
</dbReference>